<dbReference type="Gene3D" id="2.40.160.50">
    <property type="entry name" value="membrane protein fhac: a member of the omp85/tpsb transporter family"/>
    <property type="match status" value="1"/>
</dbReference>
<name>A0ABW5JHS3_9BACT</name>
<feature type="signal peptide" evidence="1">
    <location>
        <begin position="1"/>
        <end position="20"/>
    </location>
</feature>
<keyword evidence="3" id="KW-1185">Reference proteome</keyword>
<evidence type="ECO:0000256" key="1">
    <source>
        <dbReference type="SAM" id="SignalP"/>
    </source>
</evidence>
<keyword evidence="1" id="KW-0732">Signal</keyword>
<feature type="chain" id="PRO_5046204870" description="Surface antigen" evidence="1">
    <location>
        <begin position="21"/>
        <end position="422"/>
    </location>
</feature>
<evidence type="ECO:0008006" key="4">
    <source>
        <dbReference type="Google" id="ProtNLM"/>
    </source>
</evidence>
<organism evidence="2 3">
    <name type="scientific">Gracilimonas halophila</name>
    <dbReference type="NCBI Taxonomy" id="1834464"/>
    <lineage>
        <taxon>Bacteria</taxon>
        <taxon>Pseudomonadati</taxon>
        <taxon>Balneolota</taxon>
        <taxon>Balneolia</taxon>
        <taxon>Balneolales</taxon>
        <taxon>Balneolaceae</taxon>
        <taxon>Gracilimonas</taxon>
    </lineage>
</organism>
<accession>A0ABW5JHS3</accession>
<evidence type="ECO:0000313" key="3">
    <source>
        <dbReference type="Proteomes" id="UP001597460"/>
    </source>
</evidence>
<sequence>MRALCTTLLMVLSLSLSVSAQNLDVTFHNSIDLYEGLDEGFYSESSFGVKNPVYSAFPVTEMIRHNRVDGLFIGYQEEKMDWNNSNFLGIENVDLHGLIGYSTALNEIQYSIGAEKSIGDYRKWMLIGGEFYNSTSTEDYWRSGIFENSVSSITAGFDFHDYYKADGYGFYTLLKPIRFFELGVAYNYDKFSSLEANSDFALFSSYSSFRPNPAIDSQFDQISQQSVNLGLTLNRKGIADFSPVSATVSVKAELAGISGFNNDFTYNSYQVETKSFLRLDSSTLFKWRVMAGSITGVAPDFKNFKLGGIGSMRALGYKSLTGNQMLLSNFEIEFGKSSSHERRWPDLSSTSISLFLDSGTSTINSKNYSASNPIENFDLSVSDLSHNIGIGLGLGMIRFEVAKPIAGAEGQSSFWIRFNPTF</sequence>
<dbReference type="EMBL" id="JBHULI010000024">
    <property type="protein sequence ID" value="MFD2532293.1"/>
    <property type="molecule type" value="Genomic_DNA"/>
</dbReference>
<dbReference type="Proteomes" id="UP001597460">
    <property type="component" value="Unassembled WGS sequence"/>
</dbReference>
<gene>
    <name evidence="2" type="ORF">ACFSVN_07530</name>
</gene>
<evidence type="ECO:0000313" key="2">
    <source>
        <dbReference type="EMBL" id="MFD2532293.1"/>
    </source>
</evidence>
<comment type="caution">
    <text evidence="2">The sequence shown here is derived from an EMBL/GenBank/DDBJ whole genome shotgun (WGS) entry which is preliminary data.</text>
</comment>
<proteinExistence type="predicted"/>
<reference evidence="3" key="1">
    <citation type="journal article" date="2019" name="Int. J. Syst. Evol. Microbiol.">
        <title>The Global Catalogue of Microorganisms (GCM) 10K type strain sequencing project: providing services to taxonomists for standard genome sequencing and annotation.</title>
        <authorList>
            <consortium name="The Broad Institute Genomics Platform"/>
            <consortium name="The Broad Institute Genome Sequencing Center for Infectious Disease"/>
            <person name="Wu L."/>
            <person name="Ma J."/>
        </authorList>
    </citation>
    <scope>NUCLEOTIDE SEQUENCE [LARGE SCALE GENOMIC DNA]</scope>
    <source>
        <strain evidence="3">KCTC 52042</strain>
    </source>
</reference>
<dbReference type="RefSeq" id="WP_390300613.1">
    <property type="nucleotide sequence ID" value="NZ_JBHULI010000024.1"/>
</dbReference>
<protein>
    <recommendedName>
        <fullName evidence="4">Surface antigen</fullName>
    </recommendedName>
</protein>